<accession>A0A7C5DDL2</accession>
<dbReference type="Gene3D" id="2.40.160.20">
    <property type="match status" value="1"/>
</dbReference>
<evidence type="ECO:0000256" key="2">
    <source>
        <dbReference type="SAM" id="SignalP"/>
    </source>
</evidence>
<gene>
    <name evidence="4" type="ORF">ENL07_03880</name>
</gene>
<evidence type="ECO:0000256" key="1">
    <source>
        <dbReference type="ARBA" id="ARBA00022729"/>
    </source>
</evidence>
<proteinExistence type="predicted"/>
<feature type="signal peptide" evidence="2">
    <location>
        <begin position="1"/>
        <end position="24"/>
    </location>
</feature>
<evidence type="ECO:0000313" key="4">
    <source>
        <dbReference type="EMBL" id="HHE31773.1"/>
    </source>
</evidence>
<dbReference type="Proteomes" id="UP000886058">
    <property type="component" value="Unassembled WGS sequence"/>
</dbReference>
<dbReference type="InterPro" id="IPR027385">
    <property type="entry name" value="Beta-barrel_OMP"/>
</dbReference>
<comment type="caution">
    <text evidence="4">The sequence shown here is derived from an EMBL/GenBank/DDBJ whole genome shotgun (WGS) entry which is preliminary data.</text>
</comment>
<evidence type="ECO:0000259" key="3">
    <source>
        <dbReference type="Pfam" id="PF13505"/>
    </source>
</evidence>
<name>A0A7C5DDL2_9CHLB</name>
<reference evidence="4" key="1">
    <citation type="journal article" date="2020" name="mSystems">
        <title>Genome- and Community-Level Interaction Insights into Carbon Utilization and Element Cycling Functions of Hydrothermarchaeota in Hydrothermal Sediment.</title>
        <authorList>
            <person name="Zhou Z."/>
            <person name="Liu Y."/>
            <person name="Xu W."/>
            <person name="Pan J."/>
            <person name="Luo Z.H."/>
            <person name="Li M."/>
        </authorList>
    </citation>
    <scope>NUCLEOTIDE SEQUENCE [LARGE SCALE GENOMIC DNA]</scope>
    <source>
        <strain evidence="4">HyVt-633</strain>
    </source>
</reference>
<protein>
    <submittedName>
        <fullName evidence="4">Porin family protein</fullName>
    </submittedName>
</protein>
<sequence>MKQITRMATLGVFLLAGLSGTALANGTSAPEPEPIRYMPPPPPPAPAPAPVVDTCEPGAYISGSVGIGLPEDTKTDNLGDQEMDTGLALNGAIGYDFGGARLEAAVGYQKHDFKDVDEDISLLTVMANAYYDIDTGSDITPYIMAGAGWAHADMSWDETDDVFAWQVGAGLGFKVAECTTLDLGYRYLKPDKIDSKDAPGKMKLAVHNIMLGLRYNF</sequence>
<organism evidence="4">
    <name type="scientific">Chlorobaculum parvum</name>
    <dbReference type="NCBI Taxonomy" id="274539"/>
    <lineage>
        <taxon>Bacteria</taxon>
        <taxon>Pseudomonadati</taxon>
        <taxon>Chlorobiota</taxon>
        <taxon>Chlorobiia</taxon>
        <taxon>Chlorobiales</taxon>
        <taxon>Chlorobiaceae</taxon>
        <taxon>Chlorobaculum</taxon>
    </lineage>
</organism>
<dbReference type="Pfam" id="PF13505">
    <property type="entry name" value="OMP_b-brl"/>
    <property type="match status" value="1"/>
</dbReference>
<feature type="domain" description="Outer membrane protein beta-barrel" evidence="3">
    <location>
        <begin position="53"/>
        <end position="217"/>
    </location>
</feature>
<dbReference type="EMBL" id="DRSQ01000084">
    <property type="protein sequence ID" value="HHE31773.1"/>
    <property type="molecule type" value="Genomic_DNA"/>
</dbReference>
<dbReference type="SUPFAM" id="SSF56925">
    <property type="entry name" value="OMPA-like"/>
    <property type="match status" value="1"/>
</dbReference>
<dbReference type="AlphaFoldDB" id="A0A7C5DDL2"/>
<dbReference type="InterPro" id="IPR011250">
    <property type="entry name" value="OMP/PagP_B-barrel"/>
</dbReference>
<keyword evidence="1 2" id="KW-0732">Signal</keyword>
<feature type="chain" id="PRO_5028303338" evidence="2">
    <location>
        <begin position="25"/>
        <end position="217"/>
    </location>
</feature>